<dbReference type="Proteomes" id="UP001642540">
    <property type="component" value="Unassembled WGS sequence"/>
</dbReference>
<evidence type="ECO:0000313" key="2">
    <source>
        <dbReference type="Proteomes" id="UP001642540"/>
    </source>
</evidence>
<reference evidence="1 2" key="1">
    <citation type="submission" date="2024-08" db="EMBL/GenBank/DDBJ databases">
        <authorList>
            <person name="Cucini C."/>
            <person name="Frati F."/>
        </authorList>
    </citation>
    <scope>NUCLEOTIDE SEQUENCE [LARGE SCALE GENOMIC DNA]</scope>
</reference>
<sequence>MEDKLKRECKPFLEKLFKQQDELHSGAVSMQGMKKILREMIPDFSQEEELTEMMGDLAKKTKYTVVNRATNKMEVQYQENSIDFPSALYICVFFLKKLERRNTDCFSGKSVVKFDDMTGVTLNPLENKRTGKDPGERRRLY</sequence>
<gene>
    <name evidence="1" type="ORF">ODALV1_LOCUS9059</name>
</gene>
<proteinExistence type="predicted"/>
<evidence type="ECO:0000313" key="1">
    <source>
        <dbReference type="EMBL" id="CAL8095356.1"/>
    </source>
</evidence>
<name>A0ABP1QAC5_9HEXA</name>
<comment type="caution">
    <text evidence="1">The sequence shown here is derived from an EMBL/GenBank/DDBJ whole genome shotgun (WGS) entry which is preliminary data.</text>
</comment>
<keyword evidence="2" id="KW-1185">Reference proteome</keyword>
<dbReference type="InterPro" id="IPR011992">
    <property type="entry name" value="EF-hand-dom_pair"/>
</dbReference>
<accession>A0ABP1QAC5</accession>
<dbReference type="EMBL" id="CAXLJM020000027">
    <property type="protein sequence ID" value="CAL8095356.1"/>
    <property type="molecule type" value="Genomic_DNA"/>
</dbReference>
<dbReference type="SUPFAM" id="SSF47473">
    <property type="entry name" value="EF-hand"/>
    <property type="match status" value="1"/>
</dbReference>
<organism evidence="1 2">
    <name type="scientific">Orchesella dallaii</name>
    <dbReference type="NCBI Taxonomy" id="48710"/>
    <lineage>
        <taxon>Eukaryota</taxon>
        <taxon>Metazoa</taxon>
        <taxon>Ecdysozoa</taxon>
        <taxon>Arthropoda</taxon>
        <taxon>Hexapoda</taxon>
        <taxon>Collembola</taxon>
        <taxon>Entomobryomorpha</taxon>
        <taxon>Entomobryoidea</taxon>
        <taxon>Orchesellidae</taxon>
        <taxon>Orchesellinae</taxon>
        <taxon>Orchesella</taxon>
    </lineage>
</organism>
<protein>
    <submittedName>
        <fullName evidence="1">Uncharacterized protein</fullName>
    </submittedName>
</protein>